<reference evidence="1 2" key="1">
    <citation type="submission" date="2018-01" db="EMBL/GenBank/DDBJ databases">
        <title>Arthrobacter sp. nov., from glaciers in China.</title>
        <authorList>
            <person name="Liu Q."/>
            <person name="Xin Y.-H."/>
        </authorList>
    </citation>
    <scope>NUCLEOTIDE SEQUENCE [LARGE SCALE GENOMIC DNA]</scope>
    <source>
        <strain evidence="1 2">HLT2-12-2</strain>
    </source>
</reference>
<evidence type="ECO:0000313" key="2">
    <source>
        <dbReference type="Proteomes" id="UP000237061"/>
    </source>
</evidence>
<sequence>MPNIPAFIDALQPEELAILRQRGPNQVLDRAMVHAFDRAAGGPGEGRGYYVVRDRLEPLAHPDHRRYYLREDVAAAVFAARLEGASGAGS</sequence>
<proteinExistence type="predicted"/>
<comment type="caution">
    <text evidence="1">The sequence shown here is derived from an EMBL/GenBank/DDBJ whole genome shotgun (WGS) entry which is preliminary data.</text>
</comment>
<organism evidence="1 2">
    <name type="scientific">Arthrobacter glacialis</name>
    <dbReference type="NCBI Taxonomy" id="1664"/>
    <lineage>
        <taxon>Bacteria</taxon>
        <taxon>Bacillati</taxon>
        <taxon>Actinomycetota</taxon>
        <taxon>Actinomycetes</taxon>
        <taxon>Micrococcales</taxon>
        <taxon>Micrococcaceae</taxon>
        <taxon>Arthrobacter</taxon>
    </lineage>
</organism>
<keyword evidence="2" id="KW-1185">Reference proteome</keyword>
<dbReference type="EMBL" id="PPXC01000006">
    <property type="protein sequence ID" value="POH73582.1"/>
    <property type="molecule type" value="Genomic_DNA"/>
</dbReference>
<accession>A0A2S3ZXB6</accession>
<name>A0A2S3ZXB6_ARTGL</name>
<gene>
    <name evidence="1" type="ORF">CVS27_09395</name>
</gene>
<protein>
    <submittedName>
        <fullName evidence="1">Uncharacterized protein</fullName>
    </submittedName>
</protein>
<dbReference type="RefSeq" id="WP_103465479.1">
    <property type="nucleotide sequence ID" value="NZ_PPXC01000006.1"/>
</dbReference>
<dbReference type="AlphaFoldDB" id="A0A2S3ZXB6"/>
<evidence type="ECO:0000313" key="1">
    <source>
        <dbReference type="EMBL" id="POH73582.1"/>
    </source>
</evidence>
<dbReference type="Proteomes" id="UP000237061">
    <property type="component" value="Unassembled WGS sequence"/>
</dbReference>